<dbReference type="Gene3D" id="2.40.10.120">
    <property type="match status" value="1"/>
</dbReference>
<comment type="caution">
    <text evidence="2">The sequence shown here is derived from an EMBL/GenBank/DDBJ whole genome shotgun (WGS) entry which is preliminary data.</text>
</comment>
<dbReference type="PANTHER" id="PTHR43019:SF46">
    <property type="entry name" value="SERINE PROTEASE"/>
    <property type="match status" value="1"/>
</dbReference>
<dbReference type="Proteomes" id="UP000463051">
    <property type="component" value="Unassembled WGS sequence"/>
</dbReference>
<dbReference type="AlphaFoldDB" id="A0A7X2H6L6"/>
<dbReference type="PANTHER" id="PTHR43019">
    <property type="entry name" value="SERINE ENDOPROTEASE DEGS"/>
    <property type="match status" value="1"/>
</dbReference>
<dbReference type="GO" id="GO:0006508">
    <property type="term" value="P:proteolysis"/>
    <property type="evidence" value="ECO:0007669"/>
    <property type="project" value="InterPro"/>
</dbReference>
<dbReference type="InterPro" id="IPR009003">
    <property type="entry name" value="Peptidase_S1_PA"/>
</dbReference>
<reference evidence="2 3" key="1">
    <citation type="submission" date="2019-11" db="EMBL/GenBank/DDBJ databases">
        <title>Paenibacillus monticola sp. nov., a novel PGPR strain isolated from mountain sample in China.</title>
        <authorList>
            <person name="Zhao Q."/>
            <person name="Li H.-P."/>
            <person name="Zhang J.-L."/>
        </authorList>
    </citation>
    <scope>NUCLEOTIDE SEQUENCE [LARGE SCALE GENOMIC DNA]</scope>
    <source>
        <strain evidence="2 3">LC-T2</strain>
    </source>
</reference>
<dbReference type="Pfam" id="PF13365">
    <property type="entry name" value="Trypsin_2"/>
    <property type="match status" value="1"/>
</dbReference>
<organism evidence="2 3">
    <name type="scientific">Paenibacillus monticola</name>
    <dbReference type="NCBI Taxonomy" id="2666075"/>
    <lineage>
        <taxon>Bacteria</taxon>
        <taxon>Bacillati</taxon>
        <taxon>Bacillota</taxon>
        <taxon>Bacilli</taxon>
        <taxon>Bacillales</taxon>
        <taxon>Paenibacillaceae</taxon>
        <taxon>Paenibacillus</taxon>
    </lineage>
</organism>
<gene>
    <name evidence="2" type="ORF">GJB61_12160</name>
</gene>
<dbReference type="PRINTS" id="PR00834">
    <property type="entry name" value="PROTEASES2C"/>
</dbReference>
<dbReference type="InterPro" id="IPR001940">
    <property type="entry name" value="Peptidase_S1C"/>
</dbReference>
<evidence type="ECO:0000313" key="3">
    <source>
        <dbReference type="Proteomes" id="UP000463051"/>
    </source>
</evidence>
<keyword evidence="1" id="KW-0720">Serine protease</keyword>
<name>A0A7X2H6L6_9BACL</name>
<keyword evidence="1" id="KW-0378">Hydrolase</keyword>
<accession>A0A7X2H6L6</accession>
<dbReference type="EMBL" id="WJXB01000003">
    <property type="protein sequence ID" value="MRN53748.1"/>
    <property type="molecule type" value="Genomic_DNA"/>
</dbReference>
<proteinExistence type="predicted"/>
<dbReference type="RefSeq" id="WP_154118744.1">
    <property type="nucleotide sequence ID" value="NZ_WJXB01000003.1"/>
</dbReference>
<keyword evidence="3" id="KW-1185">Reference proteome</keyword>
<protein>
    <recommendedName>
        <fullName evidence="4">Serine protease</fullName>
    </recommendedName>
</protein>
<evidence type="ECO:0000313" key="2">
    <source>
        <dbReference type="EMBL" id="MRN53748.1"/>
    </source>
</evidence>
<evidence type="ECO:0008006" key="4">
    <source>
        <dbReference type="Google" id="ProtNLM"/>
    </source>
</evidence>
<evidence type="ECO:0000256" key="1">
    <source>
        <dbReference type="ARBA" id="ARBA00022825"/>
    </source>
</evidence>
<dbReference type="SUPFAM" id="SSF50494">
    <property type="entry name" value="Trypsin-like serine proteases"/>
    <property type="match status" value="1"/>
</dbReference>
<dbReference type="GO" id="GO:0004252">
    <property type="term" value="F:serine-type endopeptidase activity"/>
    <property type="evidence" value="ECO:0007669"/>
    <property type="project" value="InterPro"/>
</dbReference>
<keyword evidence="1" id="KW-0645">Protease</keyword>
<sequence>MTKVMYGKDGGQMRRKVGVVILAVFAVLLLQDRASISRAETPVRYDAESIYAYAEEAVFYVRAYRDDGTLKDVGSGFLIQPDGTALTAYHVVEGAARLGCVRNDGSEAACRILVLDEAADTAVLMLPPPGKDSPYPYLPLRIGPVKHGEKVFAIGYPMKGTKIITEGIVNAPGVPINGRERILMSATLVNGMSGGPLVDQDGYAAGLLSGSLRTMSGIHLAVDAETVKRVVSRKGS</sequence>